<evidence type="ECO:0000313" key="6">
    <source>
        <dbReference type="EMBL" id="MDE1208163.1"/>
    </source>
</evidence>
<evidence type="ECO:0000313" key="7">
    <source>
        <dbReference type="Proteomes" id="UP001149303"/>
    </source>
</evidence>
<comment type="caution">
    <text evidence="6">The sequence shown here is derived from an EMBL/GenBank/DDBJ whole genome shotgun (WGS) entry which is preliminary data.</text>
</comment>
<dbReference type="GO" id="GO:0003677">
    <property type="term" value="F:DNA binding"/>
    <property type="evidence" value="ECO:0007669"/>
    <property type="project" value="UniProtKB-UniRule"/>
</dbReference>
<dbReference type="SUPFAM" id="SSF46689">
    <property type="entry name" value="Homeodomain-like"/>
    <property type="match status" value="1"/>
</dbReference>
<dbReference type="InterPro" id="IPR011075">
    <property type="entry name" value="TetR_C"/>
</dbReference>
<dbReference type="PRINTS" id="PR00455">
    <property type="entry name" value="HTHTETR"/>
</dbReference>
<dbReference type="InterPro" id="IPR009057">
    <property type="entry name" value="Homeodomain-like_sf"/>
</dbReference>
<sequence length="193" mass="22143">MPRVKSFDEKEVLAKAMCLFWKQGYSATSVQDLVSQLGINRASLYDTFGDKEQLFKKSFELYRTTTKKGLMEFFQSHPNVKEGFTELFNKAIQEAILDEDKKGCFVVNATTELIPNDESLQKVLIENKRDFENLFYEYLKEGKERGQLKNSENLRAIATLLYTLYNGIRVVSKVDPTNKELSNSINVALSLLT</sequence>
<dbReference type="Pfam" id="PF00440">
    <property type="entry name" value="TetR_N"/>
    <property type="match status" value="1"/>
</dbReference>
<protein>
    <submittedName>
        <fullName evidence="6">TetR/AcrR family transcriptional regulator</fullName>
    </submittedName>
</protein>
<feature type="domain" description="HTH tetR-type" evidence="5">
    <location>
        <begin position="6"/>
        <end position="66"/>
    </location>
</feature>
<proteinExistence type="predicted"/>
<keyword evidence="2 4" id="KW-0238">DNA-binding</keyword>
<dbReference type="PANTHER" id="PTHR47506">
    <property type="entry name" value="TRANSCRIPTIONAL REGULATORY PROTEIN"/>
    <property type="match status" value="1"/>
</dbReference>
<dbReference type="Pfam" id="PF16925">
    <property type="entry name" value="TetR_C_13"/>
    <property type="match status" value="1"/>
</dbReference>
<organism evidence="6 7">
    <name type="scientific">Tenacibaculum larymnensis</name>
    <dbReference type="NCBI Taxonomy" id="2878201"/>
    <lineage>
        <taxon>Bacteria</taxon>
        <taxon>Pseudomonadati</taxon>
        <taxon>Bacteroidota</taxon>
        <taxon>Flavobacteriia</taxon>
        <taxon>Flavobacteriales</taxon>
        <taxon>Flavobacteriaceae</taxon>
        <taxon>Tenacibaculum</taxon>
    </lineage>
</organism>
<accession>A0A9X4IMZ4</accession>
<dbReference type="Gene3D" id="1.10.10.60">
    <property type="entry name" value="Homeodomain-like"/>
    <property type="match status" value="1"/>
</dbReference>
<dbReference type="EMBL" id="JAIWJY010000012">
    <property type="protein sequence ID" value="MDE1208163.1"/>
    <property type="molecule type" value="Genomic_DNA"/>
</dbReference>
<dbReference type="InterPro" id="IPR001647">
    <property type="entry name" value="HTH_TetR"/>
</dbReference>
<evidence type="ECO:0000256" key="4">
    <source>
        <dbReference type="PROSITE-ProRule" id="PRU00335"/>
    </source>
</evidence>
<dbReference type="AlphaFoldDB" id="A0A9X4IMZ4"/>
<evidence type="ECO:0000259" key="5">
    <source>
        <dbReference type="PROSITE" id="PS50977"/>
    </source>
</evidence>
<dbReference type="RefSeq" id="WP_274641152.1">
    <property type="nucleotide sequence ID" value="NZ_JAIWJY010000012.1"/>
</dbReference>
<dbReference type="InterPro" id="IPR036271">
    <property type="entry name" value="Tet_transcr_reg_TetR-rel_C_sf"/>
</dbReference>
<evidence type="ECO:0000256" key="1">
    <source>
        <dbReference type="ARBA" id="ARBA00023015"/>
    </source>
</evidence>
<evidence type="ECO:0000256" key="3">
    <source>
        <dbReference type="ARBA" id="ARBA00023163"/>
    </source>
</evidence>
<reference evidence="6" key="1">
    <citation type="submission" date="2021-09" db="EMBL/GenBank/DDBJ databases">
        <authorList>
            <person name="Smyrli M."/>
        </authorList>
    </citation>
    <scope>NUCLEOTIDE SEQUENCE</scope>
    <source>
        <strain evidence="6">LAR25</strain>
    </source>
</reference>
<keyword evidence="7" id="KW-1185">Reference proteome</keyword>
<feature type="DNA-binding region" description="H-T-H motif" evidence="4">
    <location>
        <begin position="29"/>
        <end position="48"/>
    </location>
</feature>
<keyword evidence="3" id="KW-0804">Transcription</keyword>
<keyword evidence="1" id="KW-0805">Transcription regulation</keyword>
<name>A0A9X4IMZ4_9FLAO</name>
<dbReference type="PANTHER" id="PTHR47506:SF1">
    <property type="entry name" value="HTH-TYPE TRANSCRIPTIONAL REGULATOR YJDC"/>
    <property type="match status" value="1"/>
</dbReference>
<gene>
    <name evidence="6" type="ORF">LCI24_15305</name>
</gene>
<dbReference type="Proteomes" id="UP001149303">
    <property type="component" value="Unassembled WGS sequence"/>
</dbReference>
<dbReference type="Gene3D" id="1.10.357.10">
    <property type="entry name" value="Tetracycline Repressor, domain 2"/>
    <property type="match status" value="1"/>
</dbReference>
<dbReference type="SUPFAM" id="SSF48498">
    <property type="entry name" value="Tetracyclin repressor-like, C-terminal domain"/>
    <property type="match status" value="1"/>
</dbReference>
<evidence type="ECO:0000256" key="2">
    <source>
        <dbReference type="ARBA" id="ARBA00023125"/>
    </source>
</evidence>
<dbReference type="PROSITE" id="PS50977">
    <property type="entry name" value="HTH_TETR_2"/>
    <property type="match status" value="1"/>
</dbReference>